<dbReference type="InterPro" id="IPR007052">
    <property type="entry name" value="CS_dom"/>
</dbReference>
<evidence type="ECO:0000313" key="7">
    <source>
        <dbReference type="EnsemblMetazoa" id="AFUN006823-PA"/>
    </source>
</evidence>
<dbReference type="VEuPathDB" id="VectorBase:AFUN006823"/>
<keyword evidence="4" id="KW-0963">Cytoplasm</keyword>
<dbReference type="InterPro" id="IPR037895">
    <property type="entry name" value="NUDCD1"/>
</dbReference>
<evidence type="ECO:0000256" key="4">
    <source>
        <dbReference type="ARBA" id="ARBA00022490"/>
    </source>
</evidence>
<evidence type="ECO:0000256" key="3">
    <source>
        <dbReference type="ARBA" id="ARBA00018915"/>
    </source>
</evidence>
<dbReference type="GO" id="GO:0005737">
    <property type="term" value="C:cytoplasm"/>
    <property type="evidence" value="ECO:0007669"/>
    <property type="project" value="UniProtKB-SubCell"/>
</dbReference>
<dbReference type="STRING" id="62324.A0A182RKQ5"/>
<dbReference type="AlphaFoldDB" id="A0A182RKQ5"/>
<keyword evidence="5" id="KW-0539">Nucleus</keyword>
<reference evidence="7" key="1">
    <citation type="submission" date="2020-05" db="UniProtKB">
        <authorList>
            <consortium name="EnsemblMetazoa"/>
        </authorList>
    </citation>
    <scope>IDENTIFICATION</scope>
    <source>
        <strain evidence="7">FUMOZ</strain>
    </source>
</reference>
<feature type="domain" description="CS" evidence="6">
    <location>
        <begin position="289"/>
        <end position="380"/>
    </location>
</feature>
<dbReference type="GO" id="GO:0005634">
    <property type="term" value="C:nucleus"/>
    <property type="evidence" value="ECO:0007669"/>
    <property type="project" value="UniProtKB-SubCell"/>
</dbReference>
<dbReference type="SUPFAM" id="SSF49764">
    <property type="entry name" value="HSP20-like chaperones"/>
    <property type="match status" value="1"/>
</dbReference>
<evidence type="ECO:0000256" key="1">
    <source>
        <dbReference type="ARBA" id="ARBA00004123"/>
    </source>
</evidence>
<protein>
    <recommendedName>
        <fullName evidence="3">NudC domain-containing protein 1</fullName>
    </recommendedName>
</protein>
<name>A0A182RKQ5_ANOFN</name>
<comment type="subcellular location">
    <subcellularLocation>
        <location evidence="2">Cytoplasm</location>
    </subcellularLocation>
    <subcellularLocation>
        <location evidence="1">Nucleus</location>
    </subcellularLocation>
</comment>
<dbReference type="VEuPathDB" id="VectorBase:AFUN2_001759"/>
<dbReference type="InterPro" id="IPR008978">
    <property type="entry name" value="HSP20-like_chaperone"/>
</dbReference>
<proteinExistence type="predicted"/>
<dbReference type="Gene3D" id="2.60.40.790">
    <property type="match status" value="1"/>
</dbReference>
<dbReference type="PROSITE" id="PS51203">
    <property type="entry name" value="CS"/>
    <property type="match status" value="1"/>
</dbReference>
<sequence>MPHIELVPDRKLLKTNFDGYILSLEPVPVLTTDFTTTNRPHRVKPTEQQYSYYHARLFGMQNHLVRDPWANGQCYYIDVTGMVQRVSYDTSLGRMRPLVAVFKLPLPASDESEDDAIAIHRYNCSLVFPSEQLCLLSDGCGTVRVLETGDRTTGREWKLQSTFKPSEINLTEGVLPGGGVLLDGRFLVRDGKRTLHLVMLQIDHQPVGKSKSLLHWFTLEQSASPVWTVSVSRTLQSDGYPRYCALDYHATALLVACDEPFRFTHDSEHPVIVPEPQTLPTEGEEKPVWEQFPFRWTQTLEEVNITFDKHPDVQYRVLTEPSSPTNEPCLKVFANGVLVIDGTQLCSKVDHERTTWAMDRKTLEITLQKQITGVGWPFIVSGGPDETLPEATDDRTELSDLPPATNLSAPLESCDFEGEQETYYTLERLSCINHTVTHTVSLGSGPPLFTVNLRPGLPPTFALRHDVDACLWQLQPVAFGTEDCRFQHEGTLHAFGYVQASKRQQKYLACPPSMGYAVISESHRGIYLYRSSLGASGAGLRNRNGMQVAIGQHQFVSLKDSGEVLGISCEDEILMLLTEKGILALQIATG</sequence>
<dbReference type="PANTHER" id="PTHR21664:SF1">
    <property type="entry name" value="NUDC DOMAIN-CONTAINING PROTEIN 1"/>
    <property type="match status" value="1"/>
</dbReference>
<evidence type="ECO:0000256" key="5">
    <source>
        <dbReference type="ARBA" id="ARBA00023242"/>
    </source>
</evidence>
<dbReference type="CDD" id="cd06467">
    <property type="entry name" value="p23_NUDC_like"/>
    <property type="match status" value="1"/>
</dbReference>
<accession>A0A182RKQ5</accession>
<dbReference type="Pfam" id="PF04969">
    <property type="entry name" value="CS"/>
    <property type="match status" value="1"/>
</dbReference>
<organism evidence="7">
    <name type="scientific">Anopheles funestus</name>
    <name type="common">African malaria mosquito</name>
    <dbReference type="NCBI Taxonomy" id="62324"/>
    <lineage>
        <taxon>Eukaryota</taxon>
        <taxon>Metazoa</taxon>
        <taxon>Ecdysozoa</taxon>
        <taxon>Arthropoda</taxon>
        <taxon>Hexapoda</taxon>
        <taxon>Insecta</taxon>
        <taxon>Pterygota</taxon>
        <taxon>Neoptera</taxon>
        <taxon>Endopterygota</taxon>
        <taxon>Diptera</taxon>
        <taxon>Nematocera</taxon>
        <taxon>Culicoidea</taxon>
        <taxon>Culicidae</taxon>
        <taxon>Anophelinae</taxon>
        <taxon>Anopheles</taxon>
    </lineage>
</organism>
<evidence type="ECO:0000259" key="6">
    <source>
        <dbReference type="PROSITE" id="PS51203"/>
    </source>
</evidence>
<dbReference type="EnsemblMetazoa" id="AFUN006823-RA">
    <property type="protein sequence ID" value="AFUN006823-PA"/>
    <property type="gene ID" value="AFUN006823"/>
</dbReference>
<evidence type="ECO:0000256" key="2">
    <source>
        <dbReference type="ARBA" id="ARBA00004496"/>
    </source>
</evidence>
<dbReference type="PANTHER" id="PTHR21664">
    <property type="entry name" value="CHRONIC MYELOGENOUS LEUKEMIA TUMOR ANTIGEN 66"/>
    <property type="match status" value="1"/>
</dbReference>